<comment type="pathway">
    <text evidence="2">Organic acid metabolism; glycolate biosynthesis; glycolate from 2-phosphoglycolate: step 1/1.</text>
</comment>
<comment type="catalytic activity">
    <reaction evidence="1">
        <text>2-phosphoglycolate + H2O = glycolate + phosphate</text>
        <dbReference type="Rhea" id="RHEA:14369"/>
        <dbReference type="ChEBI" id="CHEBI:15377"/>
        <dbReference type="ChEBI" id="CHEBI:29805"/>
        <dbReference type="ChEBI" id="CHEBI:43474"/>
        <dbReference type="ChEBI" id="CHEBI:58033"/>
        <dbReference type="EC" id="3.1.3.18"/>
    </reaction>
</comment>
<dbReference type="Pfam" id="PF13419">
    <property type="entry name" value="HAD_2"/>
    <property type="match status" value="1"/>
</dbReference>
<dbReference type="InterPro" id="IPR050155">
    <property type="entry name" value="HAD-like_hydrolase_sf"/>
</dbReference>
<protein>
    <recommendedName>
        <fullName evidence="4">phosphoglycolate phosphatase</fullName>
        <ecNumber evidence="4">3.1.3.18</ecNumber>
    </recommendedName>
</protein>
<accession>A0A3E2NYF7</accession>
<dbReference type="SUPFAM" id="SSF56784">
    <property type="entry name" value="HAD-like"/>
    <property type="match status" value="1"/>
</dbReference>
<dbReference type="InterPro" id="IPR036412">
    <property type="entry name" value="HAD-like_sf"/>
</dbReference>
<dbReference type="GO" id="GO:0006281">
    <property type="term" value="P:DNA repair"/>
    <property type="evidence" value="ECO:0007669"/>
    <property type="project" value="TreeGrafter"/>
</dbReference>
<gene>
    <name evidence="5" type="ORF">DYU05_02125</name>
</gene>
<evidence type="ECO:0000313" key="6">
    <source>
        <dbReference type="Proteomes" id="UP000260823"/>
    </source>
</evidence>
<sequence length="202" mass="23559">MQYSDIDARKKAFIFELDNVLYPEKDYLYQVYYLFAGLLEYTDLTDATKTTNFMVDAYTTKGPEKVFDELVEQLKVDEKYRPNLDVLLDTARLPLKLLLYQNMLTLMQEVVTDRKKLFIVTNGKPERQLNKIKQVEWHGLEPYLICYFAEEVAAKPEPDIFHLLMKQHGLERRDLIMIGNSKADSLCAEATGIDYLNVSKLL</sequence>
<proteinExistence type="inferred from homology"/>
<dbReference type="AlphaFoldDB" id="A0A3E2NYF7"/>
<evidence type="ECO:0000256" key="4">
    <source>
        <dbReference type="ARBA" id="ARBA00013078"/>
    </source>
</evidence>
<dbReference type="GO" id="GO:0008967">
    <property type="term" value="F:phosphoglycolate phosphatase activity"/>
    <property type="evidence" value="ECO:0007669"/>
    <property type="project" value="UniProtKB-EC"/>
</dbReference>
<dbReference type="Gene3D" id="3.40.50.1000">
    <property type="entry name" value="HAD superfamily/HAD-like"/>
    <property type="match status" value="1"/>
</dbReference>
<comment type="caution">
    <text evidence="5">The sequence shown here is derived from an EMBL/GenBank/DDBJ whole genome shotgun (WGS) entry which is preliminary data.</text>
</comment>
<evidence type="ECO:0000256" key="1">
    <source>
        <dbReference type="ARBA" id="ARBA00000830"/>
    </source>
</evidence>
<dbReference type="EC" id="3.1.3.18" evidence="4"/>
<dbReference type="Gene3D" id="1.10.150.520">
    <property type="match status" value="1"/>
</dbReference>
<dbReference type="Proteomes" id="UP000260823">
    <property type="component" value="Unassembled WGS sequence"/>
</dbReference>
<name>A0A3E2NYF7_9SPHI</name>
<organism evidence="5 6">
    <name type="scientific">Mucilaginibacter terrenus</name>
    <dbReference type="NCBI Taxonomy" id="2482727"/>
    <lineage>
        <taxon>Bacteria</taxon>
        <taxon>Pseudomonadati</taxon>
        <taxon>Bacteroidota</taxon>
        <taxon>Sphingobacteriia</taxon>
        <taxon>Sphingobacteriales</taxon>
        <taxon>Sphingobacteriaceae</taxon>
        <taxon>Mucilaginibacter</taxon>
    </lineage>
</organism>
<keyword evidence="6" id="KW-1185">Reference proteome</keyword>
<keyword evidence="5" id="KW-0378">Hydrolase</keyword>
<dbReference type="PANTHER" id="PTHR43434:SF1">
    <property type="entry name" value="PHOSPHOGLYCOLATE PHOSPHATASE"/>
    <property type="match status" value="1"/>
</dbReference>
<dbReference type="EMBL" id="QWDE01000001">
    <property type="protein sequence ID" value="RFZ86027.1"/>
    <property type="molecule type" value="Genomic_DNA"/>
</dbReference>
<dbReference type="PANTHER" id="PTHR43434">
    <property type="entry name" value="PHOSPHOGLYCOLATE PHOSPHATASE"/>
    <property type="match status" value="1"/>
</dbReference>
<evidence type="ECO:0000256" key="3">
    <source>
        <dbReference type="ARBA" id="ARBA00006171"/>
    </source>
</evidence>
<evidence type="ECO:0000256" key="2">
    <source>
        <dbReference type="ARBA" id="ARBA00004818"/>
    </source>
</evidence>
<dbReference type="InterPro" id="IPR041492">
    <property type="entry name" value="HAD_2"/>
</dbReference>
<dbReference type="OrthoDB" id="791795at2"/>
<evidence type="ECO:0000313" key="5">
    <source>
        <dbReference type="EMBL" id="RFZ86027.1"/>
    </source>
</evidence>
<comment type="similarity">
    <text evidence="3">Belongs to the HAD-like hydrolase superfamily. CbbY/CbbZ/Gph/YieH family.</text>
</comment>
<reference evidence="5 6" key="1">
    <citation type="submission" date="2018-08" db="EMBL/GenBank/DDBJ databases">
        <title>Mucilaginibacter terrae sp. nov., isolated from manganese diggings.</title>
        <authorList>
            <person name="Huang Y."/>
            <person name="Zhou Z."/>
        </authorList>
    </citation>
    <scope>NUCLEOTIDE SEQUENCE [LARGE SCALE GENOMIC DNA]</scope>
    <source>
        <strain evidence="5 6">ZH6</strain>
    </source>
</reference>
<dbReference type="InterPro" id="IPR023214">
    <property type="entry name" value="HAD_sf"/>
</dbReference>